<keyword evidence="4 10" id="KW-0963">Cytoplasm</keyword>
<comment type="similarity">
    <text evidence="10">Belongs to the quinolinate synthase family. Type 2 subfamily.</text>
</comment>
<evidence type="ECO:0000256" key="1">
    <source>
        <dbReference type="ARBA" id="ARBA00005065"/>
    </source>
</evidence>
<evidence type="ECO:0000256" key="10">
    <source>
        <dbReference type="HAMAP-Rule" id="MF_00568"/>
    </source>
</evidence>
<dbReference type="AlphaFoldDB" id="A0AAE3P1L5"/>
<evidence type="ECO:0000256" key="9">
    <source>
        <dbReference type="ARBA" id="ARBA00023014"/>
    </source>
</evidence>
<dbReference type="InterPro" id="IPR023066">
    <property type="entry name" value="Quinolinate_synth_type2"/>
</dbReference>
<dbReference type="EC" id="2.5.1.72" evidence="2 10"/>
<dbReference type="NCBIfam" id="NF006879">
    <property type="entry name" value="PRK09375.1-4"/>
    <property type="match status" value="1"/>
</dbReference>
<evidence type="ECO:0000256" key="2">
    <source>
        <dbReference type="ARBA" id="ARBA00012669"/>
    </source>
</evidence>
<keyword evidence="9 10" id="KW-0411">Iron-sulfur</keyword>
<evidence type="ECO:0000256" key="4">
    <source>
        <dbReference type="ARBA" id="ARBA00022490"/>
    </source>
</evidence>
<evidence type="ECO:0000256" key="3">
    <source>
        <dbReference type="ARBA" id="ARBA00022485"/>
    </source>
</evidence>
<dbReference type="HAMAP" id="MF_00568">
    <property type="entry name" value="NadA_type2"/>
    <property type="match status" value="1"/>
</dbReference>
<dbReference type="PANTHER" id="PTHR30573">
    <property type="entry name" value="QUINOLINATE SYNTHETASE A"/>
    <property type="match status" value="1"/>
</dbReference>
<dbReference type="SUPFAM" id="SSF142754">
    <property type="entry name" value="NadA-like"/>
    <property type="match status" value="1"/>
</dbReference>
<feature type="binding site" evidence="10">
    <location>
        <position position="39"/>
    </location>
    <ligand>
        <name>iminosuccinate</name>
        <dbReference type="ChEBI" id="CHEBI:77875"/>
    </ligand>
</feature>
<evidence type="ECO:0000256" key="7">
    <source>
        <dbReference type="ARBA" id="ARBA00022723"/>
    </source>
</evidence>
<dbReference type="Pfam" id="PF02445">
    <property type="entry name" value="NadA"/>
    <property type="match status" value="1"/>
</dbReference>
<dbReference type="FunFam" id="3.40.50.10800:FF:000003">
    <property type="entry name" value="Quinolinate synthase A"/>
    <property type="match status" value="1"/>
</dbReference>
<dbReference type="InterPro" id="IPR036094">
    <property type="entry name" value="NadA_sf"/>
</dbReference>
<feature type="binding site" evidence="10">
    <location>
        <position position="223"/>
    </location>
    <ligand>
        <name>iminosuccinate</name>
        <dbReference type="ChEBI" id="CHEBI:77875"/>
    </ligand>
</feature>
<dbReference type="Proteomes" id="UP001221302">
    <property type="component" value="Unassembled WGS sequence"/>
</dbReference>
<name>A0AAE3P1L5_9BACT</name>
<feature type="binding site" evidence="10">
    <location>
        <position position="84"/>
    </location>
    <ligand>
        <name>[4Fe-4S] cluster</name>
        <dbReference type="ChEBI" id="CHEBI:49883"/>
    </ligand>
</feature>
<comment type="pathway">
    <text evidence="1 10">Cofactor biosynthesis; NAD(+) biosynthesis; quinolinate from iminoaspartate: step 1/1.</text>
</comment>
<gene>
    <name evidence="10 11" type="primary">nadA</name>
    <name evidence="11" type="ORF">P0M35_10465</name>
</gene>
<feature type="binding site" evidence="10">
    <location>
        <position position="22"/>
    </location>
    <ligand>
        <name>iminosuccinate</name>
        <dbReference type="ChEBI" id="CHEBI:77875"/>
    </ligand>
</feature>
<keyword evidence="5 10" id="KW-0662">Pyridine nucleotide biosynthesis</keyword>
<dbReference type="PANTHER" id="PTHR30573:SF0">
    <property type="entry name" value="QUINOLINATE SYNTHASE, CHLOROPLASTIC"/>
    <property type="match status" value="1"/>
</dbReference>
<comment type="caution">
    <text evidence="11">The sequence shown here is derived from an EMBL/GenBank/DDBJ whole genome shotgun (WGS) entry which is preliminary data.</text>
</comment>
<evidence type="ECO:0000256" key="5">
    <source>
        <dbReference type="ARBA" id="ARBA00022642"/>
    </source>
</evidence>
<keyword evidence="12" id="KW-1185">Reference proteome</keyword>
<sequence>MNDLINEINRLKKEKNAVILAHNYQIPEIQDLADFVGDSLGLSQQAAKTEAEIIVFCGVHFMAETASIISPDKKVLIPDLQAGCSLASTIDAEQLKKWKEEHPDYIVVSYVNTTAEVKAESDYCVTSSNAINVIKAIPSDKKILFLPDKFLGMYVSTITGRKMEIWNGSCHVHEKIGDVSFEEVRKIHPDAEFLIHPECGCSSSCMLKSQLYFDCKNIHIYSTEGMIKYVMNSNAKEFVIATEIGILHRLKKIKPDAKFYPLSENSICEYMKMITPKKLYDSLLYEKFEVKVENDIAEKARLPIERMLSIT</sequence>
<dbReference type="GO" id="GO:0008987">
    <property type="term" value="F:quinolinate synthetase A activity"/>
    <property type="evidence" value="ECO:0007669"/>
    <property type="project" value="UniProtKB-UniRule"/>
</dbReference>
<dbReference type="GO" id="GO:0046872">
    <property type="term" value="F:metal ion binding"/>
    <property type="evidence" value="ECO:0007669"/>
    <property type="project" value="UniProtKB-KW"/>
</dbReference>
<dbReference type="RefSeq" id="WP_321536346.1">
    <property type="nucleotide sequence ID" value="NZ_JARGDL010000015.1"/>
</dbReference>
<reference evidence="11" key="1">
    <citation type="submission" date="2023-03" db="EMBL/GenBank/DDBJ databases">
        <title>Stygiobacter electus gen. nov., sp. nov., facultatively anaerobic thermotolerant bacterium of the class Ignavibacteria from a well of Yessentuki mineral water deposit.</title>
        <authorList>
            <person name="Podosokorskaya O.A."/>
            <person name="Elcheninov A.G."/>
            <person name="Petrova N.F."/>
            <person name="Zavarzina D.G."/>
            <person name="Kublanov I.V."/>
            <person name="Merkel A.Y."/>
        </authorList>
    </citation>
    <scope>NUCLEOTIDE SEQUENCE</scope>
    <source>
        <strain evidence="11">09-Me</strain>
    </source>
</reference>
<organism evidence="11 12">
    <name type="scientific">Stygiobacter electus</name>
    <dbReference type="NCBI Taxonomy" id="3032292"/>
    <lineage>
        <taxon>Bacteria</taxon>
        <taxon>Pseudomonadati</taxon>
        <taxon>Ignavibacteriota</taxon>
        <taxon>Ignavibacteria</taxon>
        <taxon>Ignavibacteriales</taxon>
        <taxon>Melioribacteraceae</taxon>
        <taxon>Stygiobacter</taxon>
    </lineage>
</organism>
<dbReference type="GO" id="GO:0051539">
    <property type="term" value="F:4 iron, 4 sulfur cluster binding"/>
    <property type="evidence" value="ECO:0007669"/>
    <property type="project" value="UniProtKB-KW"/>
</dbReference>
<comment type="catalytic activity">
    <reaction evidence="10">
        <text>iminosuccinate + dihydroxyacetone phosphate = quinolinate + phosphate + 2 H2O + H(+)</text>
        <dbReference type="Rhea" id="RHEA:25888"/>
        <dbReference type="ChEBI" id="CHEBI:15377"/>
        <dbReference type="ChEBI" id="CHEBI:15378"/>
        <dbReference type="ChEBI" id="CHEBI:29959"/>
        <dbReference type="ChEBI" id="CHEBI:43474"/>
        <dbReference type="ChEBI" id="CHEBI:57642"/>
        <dbReference type="ChEBI" id="CHEBI:77875"/>
        <dbReference type="EC" id="2.5.1.72"/>
    </reaction>
</comment>
<keyword evidence="6 10" id="KW-0808">Transferase</keyword>
<evidence type="ECO:0000256" key="6">
    <source>
        <dbReference type="ARBA" id="ARBA00022679"/>
    </source>
</evidence>
<dbReference type="Gene3D" id="3.40.50.10800">
    <property type="entry name" value="NadA-like"/>
    <property type="match status" value="3"/>
</dbReference>
<feature type="binding site" evidence="10">
    <location>
        <begin position="196"/>
        <end position="198"/>
    </location>
    <ligand>
        <name>iminosuccinate</name>
        <dbReference type="ChEBI" id="CHEBI:77875"/>
    </ligand>
</feature>
<proteinExistence type="inferred from homology"/>
<dbReference type="NCBIfam" id="NF006878">
    <property type="entry name" value="PRK09375.1-2"/>
    <property type="match status" value="1"/>
</dbReference>
<comment type="cofactor">
    <cofactor evidence="10">
        <name>[4Fe-4S] cluster</name>
        <dbReference type="ChEBI" id="CHEBI:49883"/>
    </cofactor>
    <text evidence="10">Binds 1 [4Fe-4S] cluster per subunit.</text>
</comment>
<dbReference type="EMBL" id="JARGDL010000015">
    <property type="protein sequence ID" value="MDF1612575.1"/>
    <property type="molecule type" value="Genomic_DNA"/>
</dbReference>
<accession>A0AAE3P1L5</accession>
<comment type="subcellular location">
    <subcellularLocation>
        <location evidence="10">Cytoplasm</location>
    </subcellularLocation>
</comment>
<feature type="binding site" evidence="10">
    <location>
        <position position="127"/>
    </location>
    <ligand>
        <name>iminosuccinate</name>
        <dbReference type="ChEBI" id="CHEBI:77875"/>
    </ligand>
</feature>
<evidence type="ECO:0000313" key="12">
    <source>
        <dbReference type="Proteomes" id="UP001221302"/>
    </source>
</evidence>
<feature type="binding site" evidence="10">
    <location>
        <begin position="110"/>
        <end position="112"/>
    </location>
    <ligand>
        <name>iminosuccinate</name>
        <dbReference type="ChEBI" id="CHEBI:77875"/>
    </ligand>
</feature>
<keyword evidence="3 10" id="KW-0004">4Fe-4S</keyword>
<dbReference type="NCBIfam" id="TIGR00550">
    <property type="entry name" value="nadA"/>
    <property type="match status" value="1"/>
</dbReference>
<evidence type="ECO:0000313" key="11">
    <source>
        <dbReference type="EMBL" id="MDF1612575.1"/>
    </source>
</evidence>
<comment type="function">
    <text evidence="10">Catalyzes the condensation of iminoaspartate with dihydroxyacetone phosphate to form quinolinate.</text>
</comment>
<keyword evidence="8 10" id="KW-0408">Iron</keyword>
<keyword evidence="7 10" id="KW-0479">Metal-binding</keyword>
<dbReference type="GO" id="GO:0034628">
    <property type="term" value="P:'de novo' NAD+ biosynthetic process from L-aspartate"/>
    <property type="evidence" value="ECO:0007669"/>
    <property type="project" value="TreeGrafter"/>
</dbReference>
<dbReference type="GO" id="GO:0005737">
    <property type="term" value="C:cytoplasm"/>
    <property type="evidence" value="ECO:0007669"/>
    <property type="project" value="UniProtKB-SubCell"/>
</dbReference>
<dbReference type="InterPro" id="IPR003473">
    <property type="entry name" value="NadA"/>
</dbReference>
<feature type="binding site" evidence="10">
    <location>
        <position position="268"/>
    </location>
    <ligand>
        <name>[4Fe-4S] cluster</name>
        <dbReference type="ChEBI" id="CHEBI:49883"/>
    </ligand>
</feature>
<evidence type="ECO:0000256" key="8">
    <source>
        <dbReference type="ARBA" id="ARBA00023004"/>
    </source>
</evidence>
<feature type="binding site" evidence="10">
    <location>
        <position position="170"/>
    </location>
    <ligand>
        <name>[4Fe-4S] cluster</name>
        <dbReference type="ChEBI" id="CHEBI:49883"/>
    </ligand>
</feature>
<protein>
    <recommendedName>
        <fullName evidence="2 10">Quinolinate synthase</fullName>
        <ecNumber evidence="2 10">2.5.1.72</ecNumber>
    </recommendedName>
</protein>